<accession>A0A4S8IZL0</accession>
<dbReference type="PROSITE" id="PS51294">
    <property type="entry name" value="HTH_MYB"/>
    <property type="match status" value="1"/>
</dbReference>
<feature type="domain" description="HTH myb-type" evidence="11">
    <location>
        <begin position="135"/>
        <end position="191"/>
    </location>
</feature>
<dbReference type="GO" id="GO:0005634">
    <property type="term" value="C:nucleus"/>
    <property type="evidence" value="ECO:0007669"/>
    <property type="project" value="UniProtKB-SubCell"/>
</dbReference>
<evidence type="ECO:0000256" key="8">
    <source>
        <dbReference type="SAM" id="MobiDB-lite"/>
    </source>
</evidence>
<comment type="caution">
    <text evidence="12">The sequence shown here is derived from an EMBL/GenBank/DDBJ whole genome shotgun (WGS) entry which is preliminary data.</text>
</comment>
<dbReference type="Pfam" id="PF00249">
    <property type="entry name" value="Myb_DNA-binding"/>
    <property type="match status" value="2"/>
</dbReference>
<proteinExistence type="predicted"/>
<evidence type="ECO:0000256" key="6">
    <source>
        <dbReference type="ARBA" id="ARBA00068153"/>
    </source>
</evidence>
<feature type="domain" description="Myb-like" evidence="9">
    <location>
        <begin position="135"/>
        <end position="187"/>
    </location>
</feature>
<feature type="domain" description="SANT" evidence="10">
    <location>
        <begin position="143"/>
        <end position="191"/>
    </location>
</feature>
<sequence>MARSSMEVLPPATMPCYPSSRSFPGEWWSGGGMGTGRWTPEENKRFEYALATFDKDTPDRWLKVAASIPGKTPKDVESHYRDLLDDVSEIEAGRIPCPGYDPPFTVEWESNYGLEALKHPYCVAGKRLGPRASDQERKKGVPWTEDEHKRFLLGLQKHGKGDWRNISRNFVITRNPTQVASHAQKYFIRLNSGGKDKRRSSIHDITTANLPENKPPLPSQSSSSASAPALSVSFSSILDSNGPNEATALPSSLAQGSQFVRPRHGVTAYGPKLEAHDPMFRDRNNLLFQMQSSHHHPHG</sequence>
<dbReference type="Proteomes" id="UP000317650">
    <property type="component" value="Chromosome 10"/>
</dbReference>
<dbReference type="SMART" id="SM00717">
    <property type="entry name" value="SANT"/>
    <property type="match status" value="2"/>
</dbReference>
<dbReference type="STRING" id="52838.A0A4S8IZL0"/>
<evidence type="ECO:0000256" key="1">
    <source>
        <dbReference type="ARBA" id="ARBA00004123"/>
    </source>
</evidence>
<keyword evidence="13" id="KW-1185">Reference proteome</keyword>
<keyword evidence="4" id="KW-0804">Transcription</keyword>
<dbReference type="FunFam" id="1.10.10.60:FF:000154">
    <property type="entry name" value="Transcription factor SRM1"/>
    <property type="match status" value="1"/>
</dbReference>
<evidence type="ECO:0000313" key="13">
    <source>
        <dbReference type="Proteomes" id="UP000317650"/>
    </source>
</evidence>
<dbReference type="EMBL" id="PYDT01000008">
    <property type="protein sequence ID" value="THU54393.1"/>
    <property type="molecule type" value="Genomic_DNA"/>
</dbReference>
<dbReference type="PANTHER" id="PTHR44042:SF41">
    <property type="entry name" value="DUPLICATED HOMEODOMAIN-LIKE SUPERFAMILY PROTEIN-RELATED"/>
    <property type="match status" value="1"/>
</dbReference>
<evidence type="ECO:0000256" key="5">
    <source>
        <dbReference type="ARBA" id="ARBA00023242"/>
    </source>
</evidence>
<evidence type="ECO:0000256" key="7">
    <source>
        <dbReference type="ARBA" id="ARBA00076145"/>
    </source>
</evidence>
<dbReference type="FunFam" id="1.10.10.60:FF:000009">
    <property type="entry name" value="transcription factor MYB1R1"/>
    <property type="match status" value="1"/>
</dbReference>
<dbReference type="InterPro" id="IPR017884">
    <property type="entry name" value="SANT_dom"/>
</dbReference>
<dbReference type="InterPro" id="IPR006447">
    <property type="entry name" value="Myb_dom_plants"/>
</dbReference>
<dbReference type="Gene3D" id="1.10.10.60">
    <property type="entry name" value="Homeodomain-like"/>
    <property type="match status" value="2"/>
</dbReference>
<evidence type="ECO:0000259" key="9">
    <source>
        <dbReference type="PROSITE" id="PS50090"/>
    </source>
</evidence>
<organism evidence="12 13">
    <name type="scientific">Musa balbisiana</name>
    <name type="common">Banana</name>
    <dbReference type="NCBI Taxonomy" id="52838"/>
    <lineage>
        <taxon>Eukaryota</taxon>
        <taxon>Viridiplantae</taxon>
        <taxon>Streptophyta</taxon>
        <taxon>Embryophyta</taxon>
        <taxon>Tracheophyta</taxon>
        <taxon>Spermatophyta</taxon>
        <taxon>Magnoliopsida</taxon>
        <taxon>Liliopsida</taxon>
        <taxon>Zingiberales</taxon>
        <taxon>Musaceae</taxon>
        <taxon>Musa</taxon>
    </lineage>
</organism>
<gene>
    <name evidence="12" type="ORF">C4D60_Mb10t24610</name>
</gene>
<evidence type="ECO:0000256" key="4">
    <source>
        <dbReference type="ARBA" id="ARBA00023163"/>
    </source>
</evidence>
<name>A0A4S8IZL0_MUSBA</name>
<keyword evidence="3" id="KW-0238">DNA-binding</keyword>
<dbReference type="GO" id="GO:0009744">
    <property type="term" value="P:response to sucrose"/>
    <property type="evidence" value="ECO:0007669"/>
    <property type="project" value="UniProtKB-ARBA"/>
</dbReference>
<dbReference type="PANTHER" id="PTHR44042">
    <property type="entry name" value="DUPLICATED HOMEODOMAIN-LIKE SUPERFAMILY PROTEIN-RELATED"/>
    <property type="match status" value="1"/>
</dbReference>
<feature type="region of interest" description="Disordered" evidence="8">
    <location>
        <begin position="206"/>
        <end position="226"/>
    </location>
</feature>
<evidence type="ECO:0000256" key="2">
    <source>
        <dbReference type="ARBA" id="ARBA00023015"/>
    </source>
</evidence>
<evidence type="ECO:0000313" key="12">
    <source>
        <dbReference type="EMBL" id="THU54393.1"/>
    </source>
</evidence>
<dbReference type="SUPFAM" id="SSF46689">
    <property type="entry name" value="Homeodomain-like"/>
    <property type="match status" value="2"/>
</dbReference>
<evidence type="ECO:0000256" key="3">
    <source>
        <dbReference type="ARBA" id="ARBA00023125"/>
    </source>
</evidence>
<feature type="domain" description="Myb-like" evidence="9">
    <location>
        <begin position="36"/>
        <end position="84"/>
    </location>
</feature>
<dbReference type="GO" id="GO:0009739">
    <property type="term" value="P:response to gibberellin"/>
    <property type="evidence" value="ECO:0007669"/>
    <property type="project" value="UniProtKB-ARBA"/>
</dbReference>
<evidence type="ECO:0000259" key="10">
    <source>
        <dbReference type="PROSITE" id="PS51293"/>
    </source>
</evidence>
<dbReference type="PROSITE" id="PS51293">
    <property type="entry name" value="SANT"/>
    <property type="match status" value="1"/>
</dbReference>
<dbReference type="InterPro" id="IPR009057">
    <property type="entry name" value="Homeodomain-like_sf"/>
</dbReference>
<keyword evidence="2" id="KW-0805">Transcription regulation</keyword>
<dbReference type="GO" id="GO:0003677">
    <property type="term" value="F:DNA binding"/>
    <property type="evidence" value="ECO:0007669"/>
    <property type="project" value="UniProtKB-KW"/>
</dbReference>
<dbReference type="InterPro" id="IPR017930">
    <property type="entry name" value="Myb_dom"/>
</dbReference>
<dbReference type="InterPro" id="IPR001005">
    <property type="entry name" value="SANT/Myb"/>
</dbReference>
<dbReference type="PROSITE" id="PS50090">
    <property type="entry name" value="MYB_LIKE"/>
    <property type="match status" value="2"/>
</dbReference>
<protein>
    <recommendedName>
        <fullName evidence="6">Transcription factor MYBS1</fullName>
    </recommendedName>
    <alternativeName>
        <fullName evidence="7">Myb-related protein S1</fullName>
    </alternativeName>
</protein>
<keyword evidence="5" id="KW-0539">Nucleus</keyword>
<dbReference type="AlphaFoldDB" id="A0A4S8IZL0"/>
<evidence type="ECO:0000259" key="11">
    <source>
        <dbReference type="PROSITE" id="PS51294"/>
    </source>
</evidence>
<dbReference type="NCBIfam" id="TIGR01557">
    <property type="entry name" value="myb_SHAQKYF"/>
    <property type="match status" value="1"/>
</dbReference>
<comment type="subcellular location">
    <subcellularLocation>
        <location evidence="1">Nucleus</location>
    </subcellularLocation>
</comment>
<reference evidence="12 13" key="1">
    <citation type="journal article" date="2019" name="Nat. Plants">
        <title>Genome sequencing of Musa balbisiana reveals subgenome evolution and function divergence in polyploid bananas.</title>
        <authorList>
            <person name="Yao X."/>
        </authorList>
    </citation>
    <scope>NUCLEOTIDE SEQUENCE [LARGE SCALE GENOMIC DNA]</scope>
    <source>
        <strain evidence="13">cv. DH-PKW</strain>
        <tissue evidence="12">Leaves</tissue>
    </source>
</reference>
<dbReference type="CDD" id="cd00167">
    <property type="entry name" value="SANT"/>
    <property type="match status" value="2"/>
</dbReference>